<gene>
    <name evidence="1" type="ORF">LTR37_020227</name>
</gene>
<evidence type="ECO:0000313" key="2">
    <source>
        <dbReference type="Proteomes" id="UP001281147"/>
    </source>
</evidence>
<comment type="caution">
    <text evidence="1">The sequence shown here is derived from an EMBL/GenBank/DDBJ whole genome shotgun (WGS) entry which is preliminary data.</text>
</comment>
<protein>
    <submittedName>
        <fullName evidence="1">Uncharacterized protein</fullName>
    </submittedName>
</protein>
<evidence type="ECO:0000313" key="1">
    <source>
        <dbReference type="EMBL" id="KAK3684479.1"/>
    </source>
</evidence>
<sequence length="78" mass="8366">MVVYYKIAGQSVGSHWLSIATLTTTFVGAWAMSGGKKQPANQGPPINAKDKDEEKFIQDFLQSADKEGGGAKQREGGH</sequence>
<organism evidence="1 2">
    <name type="scientific">Vermiconidia calcicola</name>
    <dbReference type="NCBI Taxonomy" id="1690605"/>
    <lineage>
        <taxon>Eukaryota</taxon>
        <taxon>Fungi</taxon>
        <taxon>Dikarya</taxon>
        <taxon>Ascomycota</taxon>
        <taxon>Pezizomycotina</taxon>
        <taxon>Dothideomycetes</taxon>
        <taxon>Dothideomycetidae</taxon>
        <taxon>Mycosphaerellales</taxon>
        <taxon>Extremaceae</taxon>
        <taxon>Vermiconidia</taxon>
    </lineage>
</organism>
<accession>A0ACC3MBU4</accession>
<proteinExistence type="predicted"/>
<dbReference type="EMBL" id="JAUTXU010000342">
    <property type="protein sequence ID" value="KAK3684479.1"/>
    <property type="molecule type" value="Genomic_DNA"/>
</dbReference>
<name>A0ACC3MBU4_9PEZI</name>
<keyword evidence="2" id="KW-1185">Reference proteome</keyword>
<dbReference type="Proteomes" id="UP001281147">
    <property type="component" value="Unassembled WGS sequence"/>
</dbReference>
<reference evidence="1" key="1">
    <citation type="submission" date="2023-07" db="EMBL/GenBank/DDBJ databases">
        <title>Black Yeasts Isolated from many extreme environments.</title>
        <authorList>
            <person name="Coleine C."/>
            <person name="Stajich J.E."/>
            <person name="Selbmann L."/>
        </authorList>
    </citation>
    <scope>NUCLEOTIDE SEQUENCE</scope>
    <source>
        <strain evidence="1">CCFEE 5714</strain>
    </source>
</reference>